<dbReference type="NCBIfam" id="TIGR01182">
    <property type="entry name" value="eda"/>
    <property type="match status" value="1"/>
</dbReference>
<evidence type="ECO:0000256" key="6">
    <source>
        <dbReference type="ARBA" id="ARBA00023239"/>
    </source>
</evidence>
<evidence type="ECO:0000256" key="1">
    <source>
        <dbReference type="ARBA" id="ARBA00000654"/>
    </source>
</evidence>
<gene>
    <name evidence="9" type="ORF">C8N32_12621</name>
</gene>
<evidence type="ECO:0000256" key="8">
    <source>
        <dbReference type="ARBA" id="ARBA00023277"/>
    </source>
</evidence>
<dbReference type="Pfam" id="PF01081">
    <property type="entry name" value="Aldolase"/>
    <property type="match status" value="1"/>
</dbReference>
<dbReference type="Gene3D" id="3.20.20.70">
    <property type="entry name" value="Aldolase class I"/>
    <property type="match status" value="1"/>
</dbReference>
<evidence type="ECO:0000313" key="9">
    <source>
        <dbReference type="EMBL" id="PTN00675.1"/>
    </source>
</evidence>
<sequence>MTPQNASHRMRDLCNLAPVIPVIVIDDIRHARPVAEALVAGGLPVLEVTLRTPTALDAIRAMTDVTGAHVGAGTLVSPENVRAAKSAGARFGVSPGTTQDLLAICEAEDMPLLPGAATASEAMRLFSHGYDMLKFFPAESSGGVTALKALSGPLPQIAFCPTGGIDPANAESYLSLDNVSCVGGSWITAGTLMATQDWDGIEARARAAAQLGSAR</sequence>
<comment type="caution">
    <text evidence="9">The sequence shown here is derived from an EMBL/GenBank/DDBJ whole genome shotgun (WGS) entry which is preliminary data.</text>
</comment>
<dbReference type="PANTHER" id="PTHR30246">
    <property type="entry name" value="2-KETO-3-DEOXY-6-PHOSPHOGLUCONATE ALDOLASE"/>
    <property type="match status" value="1"/>
</dbReference>
<reference evidence="9 10" key="1">
    <citation type="submission" date="2018-04" db="EMBL/GenBank/DDBJ databases">
        <title>Genomic Encyclopedia of Archaeal and Bacterial Type Strains, Phase II (KMG-II): from individual species to whole genera.</title>
        <authorList>
            <person name="Goeker M."/>
        </authorList>
    </citation>
    <scope>NUCLEOTIDE SEQUENCE [LARGE SCALE GENOMIC DNA]</scope>
    <source>
        <strain evidence="9 10">DSM 18064</strain>
    </source>
</reference>
<dbReference type="GO" id="GO:0008675">
    <property type="term" value="F:2-dehydro-3-deoxy-phosphogluconate aldolase activity"/>
    <property type="evidence" value="ECO:0007669"/>
    <property type="project" value="UniProtKB-EC"/>
</dbReference>
<dbReference type="EMBL" id="QAAA01000026">
    <property type="protein sequence ID" value="PTN00675.1"/>
    <property type="molecule type" value="Genomic_DNA"/>
</dbReference>
<dbReference type="AlphaFoldDB" id="A0A2T5BNU3"/>
<evidence type="ECO:0000256" key="2">
    <source>
        <dbReference type="ARBA" id="ARBA00004736"/>
    </source>
</evidence>
<dbReference type="OrthoDB" id="9805177at2"/>
<name>A0A2T5BNU3_9RHOB</name>
<dbReference type="NCBIfam" id="NF004325">
    <property type="entry name" value="PRK05718.1"/>
    <property type="match status" value="1"/>
</dbReference>
<comment type="similarity">
    <text evidence="3">Belongs to the KHG/KDPG aldolase family.</text>
</comment>
<dbReference type="InterPro" id="IPR000887">
    <property type="entry name" value="Aldlse_KDPG_KHG"/>
</dbReference>
<accession>A0A2T5BNU3</accession>
<dbReference type="Proteomes" id="UP000243859">
    <property type="component" value="Unassembled WGS sequence"/>
</dbReference>
<dbReference type="SUPFAM" id="SSF51569">
    <property type="entry name" value="Aldolase"/>
    <property type="match status" value="1"/>
</dbReference>
<comment type="catalytic activity">
    <reaction evidence="1">
        <text>2-dehydro-3-deoxy-6-phospho-D-gluconate = D-glyceraldehyde 3-phosphate + pyruvate</text>
        <dbReference type="Rhea" id="RHEA:17089"/>
        <dbReference type="ChEBI" id="CHEBI:15361"/>
        <dbReference type="ChEBI" id="CHEBI:57569"/>
        <dbReference type="ChEBI" id="CHEBI:59776"/>
        <dbReference type="EC" id="4.1.2.14"/>
    </reaction>
</comment>
<evidence type="ECO:0000256" key="7">
    <source>
        <dbReference type="ARBA" id="ARBA00023270"/>
    </source>
</evidence>
<organism evidence="9 10">
    <name type="scientific">Rhodovulum imhoffii</name>
    <dbReference type="NCBI Taxonomy" id="365340"/>
    <lineage>
        <taxon>Bacteria</taxon>
        <taxon>Pseudomonadati</taxon>
        <taxon>Pseudomonadota</taxon>
        <taxon>Alphaproteobacteria</taxon>
        <taxon>Rhodobacterales</taxon>
        <taxon>Paracoccaceae</taxon>
        <taxon>Rhodovulum</taxon>
    </lineage>
</organism>
<keyword evidence="10" id="KW-1185">Reference proteome</keyword>
<proteinExistence type="inferred from homology"/>
<evidence type="ECO:0000256" key="5">
    <source>
        <dbReference type="ARBA" id="ARBA00013063"/>
    </source>
</evidence>
<dbReference type="InterPro" id="IPR031337">
    <property type="entry name" value="KDPG/KHG_AS_1"/>
</dbReference>
<keyword evidence="8" id="KW-0119">Carbohydrate metabolism</keyword>
<comment type="subunit">
    <text evidence="4">Homotrimer.</text>
</comment>
<dbReference type="PROSITE" id="PS00159">
    <property type="entry name" value="ALDOLASE_KDPG_KHG_1"/>
    <property type="match status" value="1"/>
</dbReference>
<dbReference type="PANTHER" id="PTHR30246:SF1">
    <property type="entry name" value="2-DEHYDRO-3-DEOXY-6-PHOSPHOGALACTONATE ALDOLASE-RELATED"/>
    <property type="match status" value="1"/>
</dbReference>
<protein>
    <recommendedName>
        <fullName evidence="5">2-dehydro-3-deoxy-phosphogluconate aldolase</fullName>
        <ecNumber evidence="5">4.1.2.14</ecNumber>
    </recommendedName>
</protein>
<evidence type="ECO:0000256" key="4">
    <source>
        <dbReference type="ARBA" id="ARBA00011233"/>
    </source>
</evidence>
<dbReference type="EC" id="4.1.2.14" evidence="5"/>
<keyword evidence="7" id="KW-0704">Schiff base</keyword>
<evidence type="ECO:0000313" key="10">
    <source>
        <dbReference type="Proteomes" id="UP000243859"/>
    </source>
</evidence>
<dbReference type="PROSITE" id="PS00160">
    <property type="entry name" value="ALDOLASE_KDPG_KHG_2"/>
    <property type="match status" value="1"/>
</dbReference>
<evidence type="ECO:0000256" key="3">
    <source>
        <dbReference type="ARBA" id="ARBA00006906"/>
    </source>
</evidence>
<dbReference type="InterPro" id="IPR013785">
    <property type="entry name" value="Aldolase_TIM"/>
</dbReference>
<dbReference type="InterPro" id="IPR031338">
    <property type="entry name" value="KDPG/KHG_AS_2"/>
</dbReference>
<comment type="pathway">
    <text evidence="2">Carbohydrate acid metabolism; 2-dehydro-3-deoxy-D-gluconate degradation; D-glyceraldehyde 3-phosphate and pyruvate from 2-dehydro-3-deoxy-D-gluconate: step 2/2.</text>
</comment>
<dbReference type="CDD" id="cd00452">
    <property type="entry name" value="KDPG_aldolase"/>
    <property type="match status" value="1"/>
</dbReference>
<dbReference type="RefSeq" id="WP_107893547.1">
    <property type="nucleotide sequence ID" value="NZ_NHSI01000047.1"/>
</dbReference>
<keyword evidence="6" id="KW-0456">Lyase</keyword>